<proteinExistence type="predicted"/>
<dbReference type="PROSITE" id="PS50405">
    <property type="entry name" value="GST_CTER"/>
    <property type="match status" value="1"/>
</dbReference>
<dbReference type="InterPro" id="IPR010987">
    <property type="entry name" value="Glutathione-S-Trfase_C-like"/>
</dbReference>
<dbReference type="GO" id="GO:0004364">
    <property type="term" value="F:glutathione transferase activity"/>
    <property type="evidence" value="ECO:0007669"/>
    <property type="project" value="TreeGrafter"/>
</dbReference>
<dbReference type="PANTHER" id="PTHR11571">
    <property type="entry name" value="GLUTATHIONE S-TRANSFERASE"/>
    <property type="match status" value="1"/>
</dbReference>
<dbReference type="FunFam" id="3.40.30.10:FF:000608">
    <property type="entry name" value="Glutathione S-Transferase"/>
    <property type="match status" value="1"/>
</dbReference>
<evidence type="ECO:0008006" key="5">
    <source>
        <dbReference type="Google" id="ProtNLM"/>
    </source>
</evidence>
<dbReference type="PANTHER" id="PTHR11571:SF252">
    <property type="entry name" value="GLUTATHIONE S-TRANSFERASE"/>
    <property type="match status" value="1"/>
</dbReference>
<dbReference type="SFLD" id="SFLDS00019">
    <property type="entry name" value="Glutathione_Transferase_(cytos"/>
    <property type="match status" value="2"/>
</dbReference>
<dbReference type="Pfam" id="PF02798">
    <property type="entry name" value="GST_N"/>
    <property type="match status" value="2"/>
</dbReference>
<dbReference type="GO" id="GO:0006749">
    <property type="term" value="P:glutathione metabolic process"/>
    <property type="evidence" value="ECO:0007669"/>
    <property type="project" value="TreeGrafter"/>
</dbReference>
<dbReference type="EMBL" id="JAGDFL010000006">
    <property type="protein sequence ID" value="KAG7401921.1"/>
    <property type="molecule type" value="Genomic_DNA"/>
</dbReference>
<accession>A0A8T1X8A2</accession>
<dbReference type="AlphaFoldDB" id="A0A8T1X8A2"/>
<keyword evidence="4" id="KW-1185">Reference proteome</keyword>
<sequence>MSSVPSIKLTYFAFTGRAEAARLTFYIGGVPFEDKRLSHEEFAAMKDSLPLGQLPVLEVDGQVLTQSDAILRYAGRLGGLYPTSAPFAALKVDEMLHAMSELGEQMAPSFTEKDSDKRKVMREELTATTLPYYAKLIEARLAKMKELPFFQSRDVYVHEVGLYHFMRSMRAGYVDHIPTTIFDGYNLMNETFDKIDGLPKVKQWYGMSHDIPKLKLTYFPTPGRAEPIRLALFIGGIAFEDKLVSVEDAKKLTNLPFNQLPVLEVDGEVVSQAMAILRYVGGLSGLYPTTDALAAYRVDEISALFEEMFGSPGWRAASKEQDPGKQREMREALAKNAFPKSLGFFEKRLTYFKGEHAVGALLTVADLIVYTVVLNLTSGIPGIPTNVTDPYPNLQRVFKQVKAHPKVIEWNTAHE</sequence>
<evidence type="ECO:0000313" key="3">
    <source>
        <dbReference type="EMBL" id="KAG7401921.1"/>
    </source>
</evidence>
<dbReference type="Pfam" id="PF14497">
    <property type="entry name" value="GST_C_3"/>
    <property type="match status" value="1"/>
</dbReference>
<dbReference type="PROSITE" id="PS50404">
    <property type="entry name" value="GST_NTER"/>
    <property type="match status" value="2"/>
</dbReference>
<evidence type="ECO:0000259" key="2">
    <source>
        <dbReference type="PROSITE" id="PS50405"/>
    </source>
</evidence>
<gene>
    <name evidence="3" type="ORF">PHYBOEH_009501</name>
</gene>
<feature type="domain" description="GST N-terminal" evidence="1">
    <location>
        <begin position="5"/>
        <end position="82"/>
    </location>
</feature>
<dbReference type="FunFam" id="1.20.1050.10:FF:000030">
    <property type="entry name" value="Glutathione S-transferase S1"/>
    <property type="match status" value="1"/>
</dbReference>
<dbReference type="InterPro" id="IPR050213">
    <property type="entry name" value="GST_superfamily"/>
</dbReference>
<reference evidence="3" key="1">
    <citation type="submission" date="2021-02" db="EMBL/GenBank/DDBJ databases">
        <authorList>
            <person name="Palmer J.M."/>
        </authorList>
    </citation>
    <scope>NUCLEOTIDE SEQUENCE</scope>
    <source>
        <strain evidence="3">SCRP23</strain>
    </source>
</reference>
<dbReference type="SFLD" id="SFLDG01205">
    <property type="entry name" value="AMPS.1"/>
    <property type="match status" value="2"/>
</dbReference>
<dbReference type="InterPro" id="IPR004045">
    <property type="entry name" value="Glutathione_S-Trfase_N"/>
</dbReference>
<comment type="caution">
    <text evidence="3">The sequence shown here is derived from an EMBL/GenBank/DDBJ whole genome shotgun (WGS) entry which is preliminary data.</text>
</comment>
<dbReference type="InterPro" id="IPR004046">
    <property type="entry name" value="GST_C"/>
</dbReference>
<evidence type="ECO:0000259" key="1">
    <source>
        <dbReference type="PROSITE" id="PS50404"/>
    </source>
</evidence>
<name>A0A8T1X8A2_9STRA</name>
<dbReference type="Proteomes" id="UP000693981">
    <property type="component" value="Unassembled WGS sequence"/>
</dbReference>
<organism evidence="3 4">
    <name type="scientific">Phytophthora boehmeriae</name>
    <dbReference type="NCBI Taxonomy" id="109152"/>
    <lineage>
        <taxon>Eukaryota</taxon>
        <taxon>Sar</taxon>
        <taxon>Stramenopiles</taxon>
        <taxon>Oomycota</taxon>
        <taxon>Peronosporomycetes</taxon>
        <taxon>Peronosporales</taxon>
        <taxon>Peronosporaceae</taxon>
        <taxon>Phytophthora</taxon>
    </lineage>
</organism>
<evidence type="ECO:0000313" key="4">
    <source>
        <dbReference type="Proteomes" id="UP000693981"/>
    </source>
</evidence>
<dbReference type="InterPro" id="IPR040079">
    <property type="entry name" value="Glutathione_S-Trfase"/>
</dbReference>
<dbReference type="OrthoDB" id="420389at2759"/>
<protein>
    <recommendedName>
        <fullName evidence="5">Glutathione S-transferase</fullName>
    </recommendedName>
</protein>
<feature type="domain" description="GST C-terminal" evidence="2">
    <location>
        <begin position="291"/>
        <end position="415"/>
    </location>
</feature>
<dbReference type="CDD" id="cd03039">
    <property type="entry name" value="GST_N_Sigma_like"/>
    <property type="match status" value="2"/>
</dbReference>
<dbReference type="SFLD" id="SFLDG00363">
    <property type="entry name" value="AMPS_(cytGST):_Alpha-__Mu-__Pi"/>
    <property type="match status" value="2"/>
</dbReference>
<feature type="domain" description="GST N-terminal" evidence="1">
    <location>
        <begin position="212"/>
        <end position="288"/>
    </location>
</feature>